<proteinExistence type="predicted"/>
<dbReference type="Proteomes" id="UP000526786">
    <property type="component" value="Unassembled WGS sequence"/>
</dbReference>
<gene>
    <name evidence="1" type="ORF">H2B05_08295</name>
</gene>
<dbReference type="EMBL" id="JACENC010000324">
    <property type="protein sequence ID" value="MBA4454915.1"/>
    <property type="molecule type" value="Genomic_DNA"/>
</dbReference>
<sequence>MDIRSKTLAYEFSTVVQHAVDDGRTHLNDEEANHLLKISERLVREYVKELENSLEN</sequence>
<evidence type="ECO:0000313" key="2">
    <source>
        <dbReference type="Proteomes" id="UP000526786"/>
    </source>
</evidence>
<evidence type="ECO:0000313" key="1">
    <source>
        <dbReference type="EMBL" id="MBA4454915.1"/>
    </source>
</evidence>
<organism evidence="1 2">
    <name type="scientific">Candidatus Nitrosomaritimum aestuariumsis</name>
    <dbReference type="NCBI Taxonomy" id="3342354"/>
    <lineage>
        <taxon>Archaea</taxon>
        <taxon>Nitrososphaerota</taxon>
        <taxon>Nitrososphaeria</taxon>
        <taxon>Nitrosopumilales</taxon>
        <taxon>Nitrosopumilaceae</taxon>
        <taxon>Candidatus Nitrosomaritimum</taxon>
    </lineage>
</organism>
<accession>A0AC60W5T4</accession>
<comment type="caution">
    <text evidence="1">The sequence shown here is derived from an EMBL/GenBank/DDBJ whole genome shotgun (WGS) entry which is preliminary data.</text>
</comment>
<reference evidence="1 2" key="1">
    <citation type="journal article" date="2020" name="Appl. Environ. Microbiol.">
        <title>Genomic Characteristics of a Novel Species of Ammonia-Oxidizing Archaea from the Jiulong River Estuary.</title>
        <authorList>
            <person name="Zou D."/>
            <person name="Wan R."/>
            <person name="Han L."/>
            <person name="Xu M.N."/>
            <person name="Liu Y."/>
            <person name="Liu H."/>
            <person name="Kao S.J."/>
            <person name="Li M."/>
        </authorList>
    </citation>
    <scope>NUCLEOTIDE SEQUENCE [LARGE SCALE GENOMIC DNA]</scope>
    <source>
        <strain evidence="1">W2bin3</strain>
    </source>
</reference>
<protein>
    <submittedName>
        <fullName evidence="1">Uncharacterized protein</fullName>
    </submittedName>
</protein>
<name>A0AC60W5T4_9ARCH</name>